<dbReference type="KEGG" id="nib:GU926_11235"/>
<evidence type="ECO:0000256" key="1">
    <source>
        <dbReference type="SAM" id="SignalP"/>
    </source>
</evidence>
<feature type="signal peptide" evidence="1">
    <location>
        <begin position="1"/>
        <end position="20"/>
    </location>
</feature>
<feature type="domain" description="DUF305" evidence="2">
    <location>
        <begin position="61"/>
        <end position="203"/>
    </location>
</feature>
<dbReference type="InterPro" id="IPR005183">
    <property type="entry name" value="DUF305_CopM-like"/>
</dbReference>
<dbReference type="RefSeq" id="WP_160691885.1">
    <property type="nucleotide sequence ID" value="NZ_CP047897.1"/>
</dbReference>
<dbReference type="PANTHER" id="PTHR36933:SF1">
    <property type="entry name" value="SLL0788 PROTEIN"/>
    <property type="match status" value="1"/>
</dbReference>
<dbReference type="PANTHER" id="PTHR36933">
    <property type="entry name" value="SLL0788 PROTEIN"/>
    <property type="match status" value="1"/>
</dbReference>
<dbReference type="PROSITE" id="PS51257">
    <property type="entry name" value="PROKAR_LIPOPROTEIN"/>
    <property type="match status" value="1"/>
</dbReference>
<dbReference type="AlphaFoldDB" id="A0A6P1P0S3"/>
<dbReference type="Proteomes" id="UP000464214">
    <property type="component" value="Chromosome"/>
</dbReference>
<keyword evidence="1" id="KW-0732">Signal</keyword>
<dbReference type="InterPro" id="IPR012347">
    <property type="entry name" value="Ferritin-like"/>
</dbReference>
<dbReference type="Gene3D" id="1.20.1260.10">
    <property type="match status" value="2"/>
</dbReference>
<accession>A0A6P1P0S3</accession>
<name>A0A6P1P0S3_9BACT</name>
<evidence type="ECO:0000313" key="4">
    <source>
        <dbReference type="Proteomes" id="UP000464214"/>
    </source>
</evidence>
<proteinExistence type="predicted"/>
<protein>
    <submittedName>
        <fullName evidence="3">DUF305 domain-containing protein</fullName>
    </submittedName>
</protein>
<keyword evidence="4" id="KW-1185">Reference proteome</keyword>
<evidence type="ECO:0000313" key="3">
    <source>
        <dbReference type="EMBL" id="QHL87971.1"/>
    </source>
</evidence>
<organism evidence="3 4">
    <name type="scientific">Nibribacter ruber</name>
    <dbReference type="NCBI Taxonomy" id="2698458"/>
    <lineage>
        <taxon>Bacteria</taxon>
        <taxon>Pseudomonadati</taxon>
        <taxon>Bacteroidota</taxon>
        <taxon>Cytophagia</taxon>
        <taxon>Cytophagales</taxon>
        <taxon>Hymenobacteraceae</taxon>
        <taxon>Nibribacter</taxon>
    </lineage>
</organism>
<dbReference type="EMBL" id="CP047897">
    <property type="protein sequence ID" value="QHL87971.1"/>
    <property type="molecule type" value="Genomic_DNA"/>
</dbReference>
<reference evidence="3 4" key="1">
    <citation type="submission" date="2020-01" db="EMBL/GenBank/DDBJ databases">
        <authorList>
            <person name="Kim M."/>
        </authorList>
    </citation>
    <scope>NUCLEOTIDE SEQUENCE [LARGE SCALE GENOMIC DNA]</scope>
    <source>
        <strain evidence="3 4">BT10</strain>
    </source>
</reference>
<dbReference type="Pfam" id="PF03713">
    <property type="entry name" value="DUF305"/>
    <property type="match status" value="1"/>
</dbReference>
<sequence length="209" mass="23449">MKKLLSFRLGLVLLSASVLLTSCDDEDEGLAIQPHDQNAMMSIMHSMMDKMEAMSMNEDPDITFARMMIMHHQGAIDMSNEELSTGDDAAIKAMAQKIKDEQQKEIAELQAFISSYQPDQPADNTFNMELMSSMEKSGKQSDLQVLTGDTDQDFAQLMIVHHQSAIENSRSVMEHGTSAAIKEMAHKMINAQMAEIQELQEWLLANKSY</sequence>
<feature type="chain" id="PRO_5026836429" evidence="1">
    <location>
        <begin position="21"/>
        <end position="209"/>
    </location>
</feature>
<evidence type="ECO:0000259" key="2">
    <source>
        <dbReference type="Pfam" id="PF03713"/>
    </source>
</evidence>
<gene>
    <name evidence="3" type="ORF">GU926_11235</name>
</gene>